<accession>U2T4A8</accession>
<sequence length="47" mass="4552">MDILALLLGLLLGLVVGAVGAGFAVAKLLRDRAANSAPAAPAVDPAV</sequence>
<feature type="non-terminal residue" evidence="1">
    <location>
        <position position="47"/>
    </location>
</feature>
<name>U2T4A8_LEIAQ</name>
<dbReference type="HOGENOM" id="CLU_3177145_0_0_11"/>
<reference evidence="1 2" key="1">
    <citation type="submission" date="2013-08" db="EMBL/GenBank/DDBJ databases">
        <authorList>
            <person name="Weinstock G."/>
            <person name="Sodergren E."/>
            <person name="Wylie T."/>
            <person name="Fulton L."/>
            <person name="Fulton R."/>
            <person name="Fronick C."/>
            <person name="O'Laughlin M."/>
            <person name="Godfrey J."/>
            <person name="Miner T."/>
            <person name="Herter B."/>
            <person name="Appelbaum E."/>
            <person name="Cordes M."/>
            <person name="Lek S."/>
            <person name="Wollam A."/>
            <person name="Pepin K.H."/>
            <person name="Palsikar V.B."/>
            <person name="Mitreva M."/>
            <person name="Wilson R.K."/>
        </authorList>
    </citation>
    <scope>NUCLEOTIDE SEQUENCE [LARGE SCALE GENOMIC DNA]</scope>
    <source>
        <strain evidence="1 2">ATCC 14665</strain>
    </source>
</reference>
<gene>
    <name evidence="1" type="ORF">N136_04133</name>
</gene>
<evidence type="ECO:0000313" key="1">
    <source>
        <dbReference type="EMBL" id="ERK69547.1"/>
    </source>
</evidence>
<dbReference type="AlphaFoldDB" id="U2T4A8"/>
<dbReference type="Proteomes" id="UP000016605">
    <property type="component" value="Unassembled WGS sequence"/>
</dbReference>
<comment type="caution">
    <text evidence="1">The sequence shown here is derived from an EMBL/GenBank/DDBJ whole genome shotgun (WGS) entry which is preliminary data.</text>
</comment>
<proteinExistence type="predicted"/>
<dbReference type="EMBL" id="AWVQ01000675">
    <property type="protein sequence ID" value="ERK69547.1"/>
    <property type="molecule type" value="Genomic_DNA"/>
</dbReference>
<protein>
    <submittedName>
        <fullName evidence="1">Uncharacterized protein</fullName>
    </submittedName>
</protein>
<evidence type="ECO:0000313" key="2">
    <source>
        <dbReference type="Proteomes" id="UP000016605"/>
    </source>
</evidence>
<organism evidence="1 2">
    <name type="scientific">Leifsonia aquatica ATCC 14665</name>
    <dbReference type="NCBI Taxonomy" id="1358026"/>
    <lineage>
        <taxon>Bacteria</taxon>
        <taxon>Bacillati</taxon>
        <taxon>Actinomycetota</taxon>
        <taxon>Actinomycetes</taxon>
        <taxon>Micrococcales</taxon>
        <taxon>Microbacteriaceae</taxon>
        <taxon>Leifsonia</taxon>
    </lineage>
</organism>